<feature type="domain" description="OmpR/PhoB-type" evidence="5">
    <location>
        <begin position="125"/>
        <end position="223"/>
    </location>
</feature>
<dbReference type="InterPro" id="IPR001867">
    <property type="entry name" value="OmpR/PhoB-type_DNA-bd"/>
</dbReference>
<dbReference type="CDD" id="cd17624">
    <property type="entry name" value="REC_OmpR_PmrA-like"/>
    <property type="match status" value="1"/>
</dbReference>
<dbReference type="SUPFAM" id="SSF52172">
    <property type="entry name" value="CheY-like"/>
    <property type="match status" value="1"/>
</dbReference>
<name>A0ABP3Q658_9PROT</name>
<evidence type="ECO:0000313" key="6">
    <source>
        <dbReference type="EMBL" id="GAA0582717.1"/>
    </source>
</evidence>
<dbReference type="PROSITE" id="PS50110">
    <property type="entry name" value="RESPONSE_REGULATORY"/>
    <property type="match status" value="1"/>
</dbReference>
<dbReference type="Gene3D" id="1.10.10.10">
    <property type="entry name" value="Winged helix-like DNA-binding domain superfamily/Winged helix DNA-binding domain"/>
    <property type="match status" value="1"/>
</dbReference>
<dbReference type="EMBL" id="BAAADD010000009">
    <property type="protein sequence ID" value="GAA0582717.1"/>
    <property type="molecule type" value="Genomic_DNA"/>
</dbReference>
<dbReference type="Pfam" id="PF00072">
    <property type="entry name" value="Response_reg"/>
    <property type="match status" value="1"/>
</dbReference>
<organism evidence="6 7">
    <name type="scientific">Rhizomicrobium electricum</name>
    <dbReference type="NCBI Taxonomy" id="480070"/>
    <lineage>
        <taxon>Bacteria</taxon>
        <taxon>Pseudomonadati</taxon>
        <taxon>Pseudomonadota</taxon>
        <taxon>Alphaproteobacteria</taxon>
        <taxon>Micropepsales</taxon>
        <taxon>Micropepsaceae</taxon>
        <taxon>Rhizomicrobium</taxon>
    </lineage>
</organism>
<reference evidence="7" key="1">
    <citation type="journal article" date="2019" name="Int. J. Syst. Evol. Microbiol.">
        <title>The Global Catalogue of Microorganisms (GCM) 10K type strain sequencing project: providing services to taxonomists for standard genome sequencing and annotation.</title>
        <authorList>
            <consortium name="The Broad Institute Genomics Platform"/>
            <consortium name="The Broad Institute Genome Sequencing Center for Infectious Disease"/>
            <person name="Wu L."/>
            <person name="Ma J."/>
        </authorList>
    </citation>
    <scope>NUCLEOTIDE SEQUENCE [LARGE SCALE GENOMIC DNA]</scope>
    <source>
        <strain evidence="7">JCM 15089</strain>
    </source>
</reference>
<dbReference type="InterPro" id="IPR001789">
    <property type="entry name" value="Sig_transdc_resp-reg_receiver"/>
</dbReference>
<protein>
    <submittedName>
        <fullName evidence="6">Response regulator transcription factor</fullName>
    </submittedName>
</protein>
<evidence type="ECO:0000259" key="5">
    <source>
        <dbReference type="PROSITE" id="PS51755"/>
    </source>
</evidence>
<dbReference type="InterPro" id="IPR011006">
    <property type="entry name" value="CheY-like_superfamily"/>
</dbReference>
<keyword evidence="7" id="KW-1185">Reference proteome</keyword>
<sequence>MTRLLIVEDNRDLQSMLQNRLAAAGFTVDLVGTMADADAVLAQNCYDIVVLDLGLPDGNALALLRSLRARNNPTPVLVLTARGSVNDRVEGLTSGADDYLVKPFAFEELHARLLALLRRPGTFVGRSLKFGNVAIDSAVKQVFIDNTPQVLPAREIATLEVLMRRCGCVVPKEVVEGHLYGLSDEVRSNAVEASIYRLRKLLSDLGASINIHTIRGVGYMLHEVPR</sequence>
<dbReference type="Pfam" id="PF00486">
    <property type="entry name" value="Trans_reg_C"/>
    <property type="match status" value="1"/>
</dbReference>
<feature type="modified residue" description="4-aspartylphosphate" evidence="2">
    <location>
        <position position="52"/>
    </location>
</feature>
<dbReference type="PANTHER" id="PTHR48111">
    <property type="entry name" value="REGULATOR OF RPOS"/>
    <property type="match status" value="1"/>
</dbReference>
<proteinExistence type="predicted"/>
<evidence type="ECO:0000313" key="7">
    <source>
        <dbReference type="Proteomes" id="UP001499951"/>
    </source>
</evidence>
<dbReference type="Proteomes" id="UP001499951">
    <property type="component" value="Unassembled WGS sequence"/>
</dbReference>
<dbReference type="PANTHER" id="PTHR48111:SF36">
    <property type="entry name" value="TRANSCRIPTIONAL REGULATORY PROTEIN CUTR"/>
    <property type="match status" value="1"/>
</dbReference>
<evidence type="ECO:0000259" key="4">
    <source>
        <dbReference type="PROSITE" id="PS50110"/>
    </source>
</evidence>
<accession>A0ABP3Q658</accession>
<dbReference type="RefSeq" id="WP_166935387.1">
    <property type="nucleotide sequence ID" value="NZ_BAAADD010000009.1"/>
</dbReference>
<dbReference type="SMART" id="SM00448">
    <property type="entry name" value="REC"/>
    <property type="match status" value="1"/>
</dbReference>
<feature type="DNA-binding region" description="OmpR/PhoB-type" evidence="3">
    <location>
        <begin position="125"/>
        <end position="223"/>
    </location>
</feature>
<comment type="caution">
    <text evidence="6">The sequence shown here is derived from an EMBL/GenBank/DDBJ whole genome shotgun (WGS) entry which is preliminary data.</text>
</comment>
<dbReference type="CDD" id="cd00383">
    <property type="entry name" value="trans_reg_C"/>
    <property type="match status" value="1"/>
</dbReference>
<dbReference type="SMART" id="SM00862">
    <property type="entry name" value="Trans_reg_C"/>
    <property type="match status" value="1"/>
</dbReference>
<dbReference type="InterPro" id="IPR036388">
    <property type="entry name" value="WH-like_DNA-bd_sf"/>
</dbReference>
<evidence type="ECO:0000256" key="3">
    <source>
        <dbReference type="PROSITE-ProRule" id="PRU01091"/>
    </source>
</evidence>
<keyword evidence="1 3" id="KW-0238">DNA-binding</keyword>
<evidence type="ECO:0000256" key="1">
    <source>
        <dbReference type="ARBA" id="ARBA00023125"/>
    </source>
</evidence>
<feature type="domain" description="Response regulatory" evidence="4">
    <location>
        <begin position="3"/>
        <end position="117"/>
    </location>
</feature>
<dbReference type="PROSITE" id="PS51755">
    <property type="entry name" value="OMPR_PHOB"/>
    <property type="match status" value="1"/>
</dbReference>
<dbReference type="Gene3D" id="3.40.50.2300">
    <property type="match status" value="1"/>
</dbReference>
<evidence type="ECO:0000256" key="2">
    <source>
        <dbReference type="PROSITE-ProRule" id="PRU00169"/>
    </source>
</evidence>
<keyword evidence="2" id="KW-0597">Phosphoprotein</keyword>
<dbReference type="Gene3D" id="6.10.250.690">
    <property type="match status" value="1"/>
</dbReference>
<dbReference type="InterPro" id="IPR039420">
    <property type="entry name" value="WalR-like"/>
</dbReference>
<gene>
    <name evidence="6" type="ORF">GCM10008942_34570</name>
</gene>